<dbReference type="Proteomes" id="UP000220158">
    <property type="component" value="Chromosome 4"/>
</dbReference>
<evidence type="ECO:0000313" key="9">
    <source>
        <dbReference type="EMBL" id="CRG98839.1"/>
    </source>
</evidence>
<dbReference type="EMBL" id="LN835299">
    <property type="protein sequence ID" value="CRG98839.1"/>
    <property type="molecule type" value="Genomic_DNA"/>
</dbReference>
<keyword evidence="5 7" id="KW-0472">Membrane</keyword>
<organism evidence="9 10">
    <name type="scientific">Plasmodium relictum</name>
    <dbReference type="NCBI Taxonomy" id="85471"/>
    <lineage>
        <taxon>Eukaryota</taxon>
        <taxon>Sar</taxon>
        <taxon>Alveolata</taxon>
        <taxon>Apicomplexa</taxon>
        <taxon>Aconoidasida</taxon>
        <taxon>Haemosporida</taxon>
        <taxon>Plasmodiidae</taxon>
        <taxon>Plasmodium</taxon>
        <taxon>Plasmodium (Haemamoeba)</taxon>
    </lineage>
</organism>
<feature type="transmembrane region" description="Helical" evidence="7">
    <location>
        <begin position="209"/>
        <end position="234"/>
    </location>
</feature>
<keyword evidence="3 7" id="KW-0812">Transmembrane</keyword>
<gene>
    <name evidence="9" type="primary">DHHC12</name>
    <name evidence="9" type="ORF">PRELSG_0419000</name>
</gene>
<name>A0A1J1H2R5_PLARL</name>
<evidence type="ECO:0000256" key="6">
    <source>
        <dbReference type="ARBA" id="ARBA00023315"/>
    </source>
</evidence>
<evidence type="ECO:0000256" key="5">
    <source>
        <dbReference type="ARBA" id="ARBA00023136"/>
    </source>
</evidence>
<accession>A0A1J1H2R5</accession>
<evidence type="ECO:0000256" key="3">
    <source>
        <dbReference type="ARBA" id="ARBA00022692"/>
    </source>
</evidence>
<feature type="transmembrane region" description="Helical" evidence="7">
    <location>
        <begin position="53"/>
        <end position="71"/>
    </location>
</feature>
<evidence type="ECO:0000256" key="1">
    <source>
        <dbReference type="ARBA" id="ARBA00004141"/>
    </source>
</evidence>
<feature type="transmembrane region" description="Helical" evidence="7">
    <location>
        <begin position="143"/>
        <end position="162"/>
    </location>
</feature>
<dbReference type="GeneID" id="39734940"/>
<comment type="catalytic activity">
    <reaction evidence="7">
        <text>L-cysteinyl-[protein] + hexadecanoyl-CoA = S-hexadecanoyl-L-cysteinyl-[protein] + CoA</text>
        <dbReference type="Rhea" id="RHEA:36683"/>
        <dbReference type="Rhea" id="RHEA-COMP:10131"/>
        <dbReference type="Rhea" id="RHEA-COMP:11032"/>
        <dbReference type="ChEBI" id="CHEBI:29950"/>
        <dbReference type="ChEBI" id="CHEBI:57287"/>
        <dbReference type="ChEBI" id="CHEBI:57379"/>
        <dbReference type="ChEBI" id="CHEBI:74151"/>
        <dbReference type="EC" id="2.3.1.225"/>
    </reaction>
</comment>
<keyword evidence="2 7" id="KW-0808">Transferase</keyword>
<keyword evidence="6 7" id="KW-0012">Acyltransferase</keyword>
<protein>
    <recommendedName>
        <fullName evidence="7">Palmitoyltransferase</fullName>
        <ecNumber evidence="7">2.3.1.225</ecNumber>
    </recommendedName>
</protein>
<dbReference type="GO" id="GO:0016020">
    <property type="term" value="C:membrane"/>
    <property type="evidence" value="ECO:0007669"/>
    <property type="project" value="UniProtKB-SubCell"/>
</dbReference>
<dbReference type="GO" id="GO:0005794">
    <property type="term" value="C:Golgi apparatus"/>
    <property type="evidence" value="ECO:0007669"/>
    <property type="project" value="TreeGrafter"/>
</dbReference>
<dbReference type="PANTHER" id="PTHR22883:SF483">
    <property type="entry name" value="PALMITOYLTRANSFERASE"/>
    <property type="match status" value="1"/>
</dbReference>
<dbReference type="GO" id="GO:0019706">
    <property type="term" value="F:protein-cysteine S-palmitoyltransferase activity"/>
    <property type="evidence" value="ECO:0007669"/>
    <property type="project" value="UniProtKB-EC"/>
</dbReference>
<dbReference type="InterPro" id="IPR001594">
    <property type="entry name" value="Palmitoyltrfase_DHHC"/>
</dbReference>
<dbReference type="OMA" id="YRIPYIR"/>
<evidence type="ECO:0000256" key="4">
    <source>
        <dbReference type="ARBA" id="ARBA00022989"/>
    </source>
</evidence>
<dbReference type="VEuPathDB" id="PlasmoDB:PRELSG_0419000"/>
<dbReference type="InterPro" id="IPR039859">
    <property type="entry name" value="PFA4/ZDH16/20/ERF2-like"/>
</dbReference>
<comment type="similarity">
    <text evidence="7">Belongs to the DHHC palmitoyltransferase family.</text>
</comment>
<comment type="domain">
    <text evidence="7">The DHHC domain is required for palmitoyltransferase activity.</text>
</comment>
<dbReference type="GO" id="GO:0006612">
    <property type="term" value="P:protein targeting to membrane"/>
    <property type="evidence" value="ECO:0007669"/>
    <property type="project" value="TreeGrafter"/>
</dbReference>
<evidence type="ECO:0000259" key="8">
    <source>
        <dbReference type="Pfam" id="PF01529"/>
    </source>
</evidence>
<reference evidence="9 10" key="1">
    <citation type="submission" date="2015-04" db="EMBL/GenBank/DDBJ databases">
        <authorList>
            <consortium name="Pathogen Informatics"/>
        </authorList>
    </citation>
    <scope>NUCLEOTIDE SEQUENCE [LARGE SCALE GENOMIC DNA]</scope>
    <source>
        <strain evidence="9 10">SGS1</strain>
    </source>
</reference>
<comment type="subcellular location">
    <subcellularLocation>
        <location evidence="1">Membrane</location>
        <topology evidence="1">Multi-pass membrane protein</topology>
    </subcellularLocation>
</comment>
<proteinExistence type="inferred from homology"/>
<feature type="transmembrane region" description="Helical" evidence="7">
    <location>
        <begin position="21"/>
        <end position="41"/>
    </location>
</feature>
<dbReference type="PANTHER" id="PTHR22883">
    <property type="entry name" value="ZINC FINGER DHHC DOMAIN CONTAINING PROTEIN"/>
    <property type="match status" value="1"/>
</dbReference>
<dbReference type="RefSeq" id="XP_028531848.1">
    <property type="nucleotide sequence ID" value="XM_028675240.1"/>
</dbReference>
<feature type="domain" description="Palmitoyltransferase DHHC" evidence="8">
    <location>
        <begin position="96"/>
        <end position="246"/>
    </location>
</feature>
<dbReference type="Pfam" id="PF01529">
    <property type="entry name" value="DHHC"/>
    <property type="match status" value="1"/>
</dbReference>
<dbReference type="KEGG" id="prel:PRELSG_0419000"/>
<evidence type="ECO:0000313" key="10">
    <source>
        <dbReference type="Proteomes" id="UP000220158"/>
    </source>
</evidence>
<keyword evidence="4 7" id="KW-1133">Transmembrane helix</keyword>
<dbReference type="OrthoDB" id="5977743at2759"/>
<evidence type="ECO:0000256" key="7">
    <source>
        <dbReference type="RuleBase" id="RU079119"/>
    </source>
</evidence>
<dbReference type="GO" id="GO:0005783">
    <property type="term" value="C:endoplasmic reticulum"/>
    <property type="evidence" value="ECO:0007669"/>
    <property type="project" value="TreeGrafter"/>
</dbReference>
<evidence type="ECO:0000256" key="2">
    <source>
        <dbReference type="ARBA" id="ARBA00022679"/>
    </source>
</evidence>
<dbReference type="EC" id="2.3.1.225" evidence="7"/>
<dbReference type="PROSITE" id="PS50216">
    <property type="entry name" value="DHHC"/>
    <property type="match status" value="1"/>
</dbReference>
<sequence>MNTLKKYIYLIFLKFNHYFQVLYFFYLSSGSFIILFQSYIILERYYNDNYHRFFCLLIFLCGFVSFLICSLSDSGKICNSYLDKHFKYYPYDEIIFHENSECETCKIKKPARSKHCKYCSSCISRYDHHCFLLNNCIGGYNKVYFLIFIYVNIVITFYSSYITSLSLCSVIKYENLFNVTFINKETNKVLSNSYLTIAKYLFSEYSATFSLFIISFFSFFCILVFFLSEIYYSFCVNLTNYEKKKYNKLKNSLHINKNFYNKGLIKNVNDVLFYKKNIEDFLKKSS</sequence>
<keyword evidence="10" id="KW-1185">Reference proteome</keyword>
<dbReference type="AlphaFoldDB" id="A0A1J1H2R5"/>